<proteinExistence type="predicted"/>
<dbReference type="RefSeq" id="WP_264485361.1">
    <property type="nucleotide sequence ID" value="NZ_JAPDDT010000001.1"/>
</dbReference>
<evidence type="ECO:0000313" key="1">
    <source>
        <dbReference type="EMBL" id="MCW1921252.1"/>
    </source>
</evidence>
<dbReference type="Proteomes" id="UP001320876">
    <property type="component" value="Unassembled WGS sequence"/>
</dbReference>
<sequence length="46" mass="4863">MKNAARFAFTLALAGACLGWLPQEKGKRKMRMAIAPVATATTAQAV</sequence>
<comment type="caution">
    <text evidence="1">The sequence shown here is derived from an EMBL/GenBank/DDBJ whole genome shotgun (WGS) entry which is preliminary data.</text>
</comment>
<evidence type="ECO:0000313" key="2">
    <source>
        <dbReference type="Proteomes" id="UP001320876"/>
    </source>
</evidence>
<keyword evidence="2" id="KW-1185">Reference proteome</keyword>
<gene>
    <name evidence="1" type="ORF">OKA05_01730</name>
</gene>
<protein>
    <submittedName>
        <fullName evidence="1">Uncharacterized protein</fullName>
    </submittedName>
</protein>
<organism evidence="1 2">
    <name type="scientific">Luteolibacter arcticus</name>
    <dbReference type="NCBI Taxonomy" id="1581411"/>
    <lineage>
        <taxon>Bacteria</taxon>
        <taxon>Pseudomonadati</taxon>
        <taxon>Verrucomicrobiota</taxon>
        <taxon>Verrucomicrobiia</taxon>
        <taxon>Verrucomicrobiales</taxon>
        <taxon>Verrucomicrobiaceae</taxon>
        <taxon>Luteolibacter</taxon>
    </lineage>
</organism>
<dbReference type="EMBL" id="JAPDDT010000001">
    <property type="protein sequence ID" value="MCW1921252.1"/>
    <property type="molecule type" value="Genomic_DNA"/>
</dbReference>
<reference evidence="1 2" key="1">
    <citation type="submission" date="2022-10" db="EMBL/GenBank/DDBJ databases">
        <title>Luteolibacter arcticus strain CCTCC AB 2014275, whole genome shotgun sequencing project.</title>
        <authorList>
            <person name="Zhao G."/>
            <person name="Shen L."/>
        </authorList>
    </citation>
    <scope>NUCLEOTIDE SEQUENCE [LARGE SCALE GENOMIC DNA]</scope>
    <source>
        <strain evidence="1 2">CCTCC AB 2014275</strain>
    </source>
</reference>
<name>A0ABT3GC93_9BACT</name>
<dbReference type="PROSITE" id="PS51257">
    <property type="entry name" value="PROKAR_LIPOPROTEIN"/>
    <property type="match status" value="1"/>
</dbReference>
<accession>A0ABT3GC93</accession>